<evidence type="ECO:0000259" key="1">
    <source>
        <dbReference type="Pfam" id="PF21783"/>
    </source>
</evidence>
<dbReference type="AlphaFoldDB" id="T1BUU9"/>
<reference evidence="2" key="1">
    <citation type="submission" date="2013-08" db="EMBL/GenBank/DDBJ databases">
        <authorList>
            <person name="Mendez C."/>
            <person name="Richter M."/>
            <person name="Ferrer M."/>
            <person name="Sanchez J."/>
        </authorList>
    </citation>
    <scope>NUCLEOTIDE SEQUENCE</scope>
</reference>
<sequence>MTLSLVLFSVILFALASTAARAQGLAFVIDSGAAAISVVDVASAREIRRVPVLREPHHMALTPDHRFLLIGDTAGNELIFLDPVSGGVARRIP</sequence>
<dbReference type="SUPFAM" id="SSF50974">
    <property type="entry name" value="Nitrous oxide reductase, N-terminal domain"/>
    <property type="match status" value="1"/>
</dbReference>
<dbReference type="Pfam" id="PF21783">
    <property type="entry name" value="YNCE"/>
    <property type="match status" value="1"/>
</dbReference>
<protein>
    <submittedName>
        <fullName evidence="2">YVTN beta-propeller repeat-containing protein</fullName>
    </submittedName>
</protein>
<feature type="non-terminal residue" evidence="2">
    <location>
        <position position="93"/>
    </location>
</feature>
<dbReference type="Gene3D" id="2.130.10.10">
    <property type="entry name" value="YVTN repeat-like/Quinoprotein amine dehydrogenase"/>
    <property type="match status" value="1"/>
</dbReference>
<proteinExistence type="predicted"/>
<organism evidence="2">
    <name type="scientific">mine drainage metagenome</name>
    <dbReference type="NCBI Taxonomy" id="410659"/>
    <lineage>
        <taxon>unclassified sequences</taxon>
        <taxon>metagenomes</taxon>
        <taxon>ecological metagenomes</taxon>
    </lineage>
</organism>
<reference evidence="2" key="2">
    <citation type="journal article" date="2014" name="ISME J.">
        <title>Microbial stratification in low pH oxic and suboxic macroscopic growths along an acid mine drainage.</title>
        <authorList>
            <person name="Mendez-Garcia C."/>
            <person name="Mesa V."/>
            <person name="Sprenger R.R."/>
            <person name="Richter M."/>
            <person name="Diez M.S."/>
            <person name="Solano J."/>
            <person name="Bargiela R."/>
            <person name="Golyshina O.V."/>
            <person name="Manteca A."/>
            <person name="Ramos J.L."/>
            <person name="Gallego J.R."/>
            <person name="Llorente I."/>
            <person name="Martins Dos Santos V.A."/>
            <person name="Jensen O.N."/>
            <person name="Pelaez A.I."/>
            <person name="Sanchez J."/>
            <person name="Ferrer M."/>
        </authorList>
    </citation>
    <scope>NUCLEOTIDE SEQUENCE</scope>
</reference>
<feature type="domain" description="YNCE-like beta-propeller" evidence="1">
    <location>
        <begin position="13"/>
        <end position="91"/>
    </location>
</feature>
<dbReference type="InterPro" id="IPR011045">
    <property type="entry name" value="N2O_reductase_N"/>
</dbReference>
<evidence type="ECO:0000313" key="2">
    <source>
        <dbReference type="EMBL" id="EQD76756.1"/>
    </source>
</evidence>
<comment type="caution">
    <text evidence="2">The sequence shown here is derived from an EMBL/GenBank/DDBJ whole genome shotgun (WGS) entry which is preliminary data.</text>
</comment>
<dbReference type="InterPro" id="IPR048433">
    <property type="entry name" value="YNCE-like_beta-prop"/>
</dbReference>
<accession>T1BUU9</accession>
<gene>
    <name evidence="2" type="ORF">B1A_03261</name>
</gene>
<dbReference type="EMBL" id="AUZX01002405">
    <property type="protein sequence ID" value="EQD76756.1"/>
    <property type="molecule type" value="Genomic_DNA"/>
</dbReference>
<dbReference type="InterPro" id="IPR015943">
    <property type="entry name" value="WD40/YVTN_repeat-like_dom_sf"/>
</dbReference>
<name>T1BUU9_9ZZZZ</name>